<dbReference type="InterPro" id="IPR029071">
    <property type="entry name" value="Ubiquitin-like_domsf"/>
</dbReference>
<reference evidence="2 3" key="1">
    <citation type="journal article" date="2017" name="G3 (Bethesda)">
        <title>The Physical Genome Mapping of Anopheles albimanus Corrected Scaffold Misassemblies and Identified Interarm Rearrangements in Genus Anopheles.</title>
        <authorList>
            <person name="Artemov G.N."/>
            <person name="Peery A.N."/>
            <person name="Jiang X."/>
            <person name="Tu Z."/>
            <person name="Stegniy V.N."/>
            <person name="Sharakhova M.V."/>
            <person name="Sharakhov I.V."/>
        </authorList>
    </citation>
    <scope>NUCLEOTIDE SEQUENCE [LARGE SCALE GENOMIC DNA]</scope>
    <source>
        <strain evidence="2 3">ALBI9_A</strain>
    </source>
</reference>
<accession>A0A182FJK3</accession>
<dbReference type="GO" id="GO:0042593">
    <property type="term" value="P:glucose homeostasis"/>
    <property type="evidence" value="ECO:0007669"/>
    <property type="project" value="TreeGrafter"/>
</dbReference>
<dbReference type="RefSeq" id="XP_035780919.1">
    <property type="nucleotide sequence ID" value="XM_035925026.1"/>
</dbReference>
<evidence type="ECO:0000313" key="3">
    <source>
        <dbReference type="Proteomes" id="UP000069272"/>
    </source>
</evidence>
<name>A0A182FJK3_ANOAL</name>
<dbReference type="STRING" id="7167.A0A182FJK3"/>
<feature type="compositionally biased region" description="Polar residues" evidence="1">
    <location>
        <begin position="496"/>
        <end position="518"/>
    </location>
</feature>
<dbReference type="GO" id="GO:0012506">
    <property type="term" value="C:vesicle membrane"/>
    <property type="evidence" value="ECO:0007669"/>
    <property type="project" value="TreeGrafter"/>
</dbReference>
<reference evidence="2" key="2">
    <citation type="submission" date="2022-08" db="UniProtKB">
        <authorList>
            <consortium name="EnsemblMetazoa"/>
        </authorList>
    </citation>
    <scope>IDENTIFICATION</scope>
    <source>
        <strain evidence="2">STECLA/ALBI9_A</strain>
    </source>
</reference>
<feature type="region of interest" description="Disordered" evidence="1">
    <location>
        <begin position="468"/>
        <end position="520"/>
    </location>
</feature>
<sequence length="531" mass="59098">MKANQQQQQKFVIVRAMNNRQYTIPVEPNMTFYDILKNVCQKTNLEPAEHILLFRNRPQDSSLMFRYSGIPNKAMLEMDKAKQARILSQVTVLLHCENGGRPSGSFQPTASLLEVLQKLSPEFARADANPVMIYMRCELFWDQLAGTTLENLGLTSGGAVIRLLQRKAEQLKTQANVSSPLPKVMRGEEAAASTKKEAQATETAAKSPENPSARAELPQAQQVPLPAIEQTVAVPPPLTSATDRAKPINQDNTSAVPTKDVALSVSKISSDRPGKIVYIGDRQAVLYHRELYEQEPPYNDEDDSFFELTVAEVIQLQKQLQERVRELESMPLVASTWREIQRQKAMLILISHYPQSVIRILFPDRYILQGVFQVHETVADIENFVREFLTDPAVPFTLYTSPPKEILPSTATLLESNCVPRAMLHFGSSAPSVNGCSYLQSKLMDQLSDVNGAAEVAAQAMRRAVYQSEGEPTSVVANAGTSTNTGQQHQDHEDTQTAGPSLPERNTNSAKTQSQLQHSKQEAMLLKFLKK</sequence>
<dbReference type="Gene3D" id="3.10.20.90">
    <property type="entry name" value="Phosphatidylinositol 3-kinase Catalytic Subunit, Chain A, domain 1"/>
    <property type="match status" value="2"/>
</dbReference>
<dbReference type="InterPro" id="IPR001012">
    <property type="entry name" value="UBX_dom"/>
</dbReference>
<dbReference type="GeneID" id="118460595"/>
<dbReference type="PANTHER" id="PTHR46467:SF1">
    <property type="entry name" value="TETHER CONTAINING UBX DOMAIN FOR GLUT4"/>
    <property type="match status" value="1"/>
</dbReference>
<dbReference type="Pfam" id="PF11470">
    <property type="entry name" value="TUG-UBL1"/>
    <property type="match status" value="1"/>
</dbReference>
<keyword evidence="3" id="KW-1185">Reference proteome</keyword>
<dbReference type="InterPro" id="IPR021569">
    <property type="entry name" value="TUG-UBL1"/>
</dbReference>
<dbReference type="OrthoDB" id="440781at2759"/>
<feature type="compositionally biased region" description="Polar residues" evidence="1">
    <location>
        <begin position="475"/>
        <end position="488"/>
    </location>
</feature>
<dbReference type="KEGG" id="aali:118460595"/>
<dbReference type="GO" id="GO:0005737">
    <property type="term" value="C:cytoplasm"/>
    <property type="evidence" value="ECO:0007669"/>
    <property type="project" value="TreeGrafter"/>
</dbReference>
<proteinExistence type="predicted"/>
<dbReference type="SUPFAM" id="SSF54236">
    <property type="entry name" value="Ubiquitin-like"/>
    <property type="match status" value="2"/>
</dbReference>
<dbReference type="CDD" id="cd16118">
    <property type="entry name" value="UBX2_UBXN9"/>
    <property type="match status" value="1"/>
</dbReference>
<protein>
    <submittedName>
        <fullName evidence="2">Uncharacterized protein</fullName>
    </submittedName>
</protein>
<dbReference type="GO" id="GO:0005634">
    <property type="term" value="C:nucleus"/>
    <property type="evidence" value="ECO:0007669"/>
    <property type="project" value="TreeGrafter"/>
</dbReference>
<dbReference type="PROSITE" id="PS50033">
    <property type="entry name" value="UBX"/>
    <property type="match status" value="1"/>
</dbReference>
<organism evidence="2 3">
    <name type="scientific">Anopheles albimanus</name>
    <name type="common">New world malaria mosquito</name>
    <dbReference type="NCBI Taxonomy" id="7167"/>
    <lineage>
        <taxon>Eukaryota</taxon>
        <taxon>Metazoa</taxon>
        <taxon>Ecdysozoa</taxon>
        <taxon>Arthropoda</taxon>
        <taxon>Hexapoda</taxon>
        <taxon>Insecta</taxon>
        <taxon>Pterygota</taxon>
        <taxon>Neoptera</taxon>
        <taxon>Endopterygota</taxon>
        <taxon>Diptera</taxon>
        <taxon>Nematocera</taxon>
        <taxon>Culicoidea</taxon>
        <taxon>Culicidae</taxon>
        <taxon>Anophelinae</taxon>
        <taxon>Anopheles</taxon>
    </lineage>
</organism>
<evidence type="ECO:0000256" key="1">
    <source>
        <dbReference type="SAM" id="MobiDB-lite"/>
    </source>
</evidence>
<feature type="region of interest" description="Disordered" evidence="1">
    <location>
        <begin position="174"/>
        <end position="219"/>
    </location>
</feature>
<evidence type="ECO:0000313" key="2">
    <source>
        <dbReference type="EnsemblMetazoa" id="AALB006698-PA"/>
    </source>
</evidence>
<dbReference type="Pfam" id="PF00789">
    <property type="entry name" value="UBX"/>
    <property type="match status" value="1"/>
</dbReference>
<dbReference type="GO" id="GO:0006886">
    <property type="term" value="P:intracellular protein transport"/>
    <property type="evidence" value="ECO:0007669"/>
    <property type="project" value="TreeGrafter"/>
</dbReference>
<dbReference type="PANTHER" id="PTHR46467">
    <property type="entry name" value="TETHER CONTAINING UBX DOMAIN FOR GLUT4"/>
    <property type="match status" value="1"/>
</dbReference>
<dbReference type="VEuPathDB" id="VectorBase:AALB006698"/>
<feature type="compositionally biased region" description="Basic and acidic residues" evidence="1">
    <location>
        <begin position="185"/>
        <end position="199"/>
    </location>
</feature>
<dbReference type="VEuPathDB" id="VectorBase:AALB20_036658"/>
<dbReference type="EnsemblMetazoa" id="AALB006698-RA">
    <property type="protein sequence ID" value="AALB006698-PA"/>
    <property type="gene ID" value="AALB006698"/>
</dbReference>
<dbReference type="Proteomes" id="UP000069272">
    <property type="component" value="Chromosome X"/>
</dbReference>
<dbReference type="AlphaFoldDB" id="A0A182FJK3"/>